<keyword evidence="1" id="KW-0472">Membrane</keyword>
<accession>A0A4Q8QLS4</accession>
<comment type="caution">
    <text evidence="2">The sequence shown here is derived from an EMBL/GenBank/DDBJ whole genome shotgun (WGS) entry which is preliminary data.</text>
</comment>
<evidence type="ECO:0000256" key="1">
    <source>
        <dbReference type="SAM" id="Phobius"/>
    </source>
</evidence>
<protein>
    <recommendedName>
        <fullName evidence="4">DUF1772 domain-containing protein</fullName>
    </recommendedName>
</protein>
<gene>
    <name evidence="2" type="ORF">EW142_02110</name>
</gene>
<feature type="transmembrane region" description="Helical" evidence="1">
    <location>
        <begin position="48"/>
        <end position="67"/>
    </location>
</feature>
<reference evidence="2 3" key="1">
    <citation type="submission" date="2019-02" db="EMBL/GenBank/DDBJ databases">
        <title>Draft genome sequence of Muricauda sp. 176CP4-71.</title>
        <authorList>
            <person name="Park J.-S."/>
        </authorList>
    </citation>
    <scope>NUCLEOTIDE SEQUENCE [LARGE SCALE GENOMIC DNA]</scope>
    <source>
        <strain evidence="2 3">176CP4-71</strain>
    </source>
</reference>
<keyword evidence="1" id="KW-0812">Transmembrane</keyword>
<dbReference type="AlphaFoldDB" id="A0A4Q8QLS4"/>
<organism evidence="2 3">
    <name type="scientific">Flagellimonas allohymeniacidonis</name>
    <dbReference type="NCBI Taxonomy" id="2517819"/>
    <lineage>
        <taxon>Bacteria</taxon>
        <taxon>Pseudomonadati</taxon>
        <taxon>Bacteroidota</taxon>
        <taxon>Flavobacteriia</taxon>
        <taxon>Flavobacteriales</taxon>
        <taxon>Flavobacteriaceae</taxon>
        <taxon>Flagellimonas</taxon>
    </lineage>
</organism>
<name>A0A4Q8QLS4_9FLAO</name>
<dbReference type="OrthoDB" id="883418at2"/>
<evidence type="ECO:0000313" key="2">
    <source>
        <dbReference type="EMBL" id="TAI49803.1"/>
    </source>
</evidence>
<proteinExistence type="predicted"/>
<keyword evidence="3" id="KW-1185">Reference proteome</keyword>
<dbReference type="EMBL" id="SGIU01000001">
    <property type="protein sequence ID" value="TAI49803.1"/>
    <property type="molecule type" value="Genomic_DNA"/>
</dbReference>
<keyword evidence="1" id="KW-1133">Transmembrane helix</keyword>
<evidence type="ECO:0000313" key="3">
    <source>
        <dbReference type="Proteomes" id="UP000291981"/>
    </source>
</evidence>
<sequence>MSLANLIFDSGTLVLVWLVQLVIYPSFAYYQKNDLIRWHRSYTKRVTYVVLPLMLGQLILCFFSIYLEVNIATLARLVMVLALWLTTFMVFVPLHSKIEESHQTDTIITKLKMKNWLRTALWTLLFLINFAD</sequence>
<evidence type="ECO:0008006" key="4">
    <source>
        <dbReference type="Google" id="ProtNLM"/>
    </source>
</evidence>
<feature type="transmembrane region" description="Helical" evidence="1">
    <location>
        <begin position="73"/>
        <end position="94"/>
    </location>
</feature>
<feature type="transmembrane region" description="Helical" evidence="1">
    <location>
        <begin position="115"/>
        <end position="131"/>
    </location>
</feature>
<dbReference type="Proteomes" id="UP000291981">
    <property type="component" value="Unassembled WGS sequence"/>
</dbReference>
<feature type="transmembrane region" description="Helical" evidence="1">
    <location>
        <begin position="6"/>
        <end position="27"/>
    </location>
</feature>